<feature type="region of interest" description="Disordered" evidence="5">
    <location>
        <begin position="211"/>
        <end position="251"/>
    </location>
</feature>
<sequence>MARGAATGQARRASRPRKPTKDAAQPTKRASTLKSSRKPKRAKVESEHEDSSDLDDLVNDAQAMADDEDKGEVDNLKFLSKAKIPTLGDSRAQQKEKERIQAEKRRQRQALEALRREREHESDAMSDASTDMEGASESEEDNEKNTHASFDDDLGDESDEQMSQLESSPNASDLEETYLQHAAKRSKREEKAIEREKESLSYRRLPIRMEDGRMEYDDDQDQLAQDAEPSRVVFHESDEESEEEKRFTQSSYTASSAVHSTRFGLRAPYEIIVEAQSSRPATVAKGLALAREQIAKLASQIVGDPEMGLHWLKRLLVFAQTRVEAPPGVQGKPRVQVHVYIRQLALLSLLAVFVDILPGYRIRSLSEQEEKDKVSQEVARRREWEQGLVRVYREFLEVCEQDVRSATPLAPVALRTFCTLLTRASHFNYRKNLLAVVIAQLSRKAWTKSSEECYKALVGLLREDHDGEISLEAVTLFYRMIRERNLAVHANVLDILAHLRLRDELGRGHRTGPMGTASVAKTKPVSRHTTSAESRKADPKLVRKGLASHVSKKQAKRNKELREIEEEMREADAAVNVEERSRNQSETLKLIFALYFRILKTPDIPQQLLAAALEGIVLYAHHVSLDFFNDLIRVLRSQLQAAMIKVEESNQIETDDLRAAPRHVGMRTALLMIISAMELLKGQGESLEIDLADFYVALYQLLLPLSLSTCFEEEAALPAPAQTPKNRGSTPGLRRWSESAMLFHILHLGFVKVSRQSVYMTIDRTAAILKRLLTAAIQWPTGSALHALQLAHTILARTAVVDPRFESLIDNRDSVRDGQHDPYASIPEGAWVLPSGEAAFELFLLSSSHANSQVREAASVLLNWKR</sequence>
<dbReference type="GO" id="GO:0005730">
    <property type="term" value="C:nucleolus"/>
    <property type="evidence" value="ECO:0007669"/>
    <property type="project" value="UniProtKB-SubCell"/>
</dbReference>
<dbReference type="InterPro" id="IPR011501">
    <property type="entry name" value="Noc3_N"/>
</dbReference>
<feature type="compositionally biased region" description="Basic and acidic residues" evidence="5">
    <location>
        <begin position="42"/>
        <end position="51"/>
    </location>
</feature>
<feature type="compositionally biased region" description="Basic and acidic residues" evidence="5">
    <location>
        <begin position="187"/>
        <end position="197"/>
    </location>
</feature>
<feature type="region of interest" description="Disordered" evidence="5">
    <location>
        <begin position="1"/>
        <end position="197"/>
    </location>
</feature>
<feature type="domain" description="CCAAT-binding factor" evidence="6">
    <location>
        <begin position="671"/>
        <end position="814"/>
    </location>
</feature>
<keyword evidence="9" id="KW-1185">Reference proteome</keyword>
<dbReference type="PANTHER" id="PTHR14428:SF5">
    <property type="entry name" value="NUCLEOLAR COMPLEX PROTEIN 3 HOMOLOG"/>
    <property type="match status" value="1"/>
</dbReference>
<keyword evidence="3" id="KW-0175">Coiled coil</keyword>
<evidence type="ECO:0000256" key="2">
    <source>
        <dbReference type="ARBA" id="ARBA00007797"/>
    </source>
</evidence>
<dbReference type="Proteomes" id="UP001219567">
    <property type="component" value="Chromosome 1"/>
</dbReference>
<dbReference type="EMBL" id="CP119943">
    <property type="protein sequence ID" value="WFC97384.1"/>
    <property type="molecule type" value="Genomic_DNA"/>
</dbReference>
<evidence type="ECO:0008006" key="10">
    <source>
        <dbReference type="Google" id="ProtNLM"/>
    </source>
</evidence>
<organism evidence="8 9">
    <name type="scientific">Malassezia yamatoensis</name>
    <dbReference type="NCBI Taxonomy" id="253288"/>
    <lineage>
        <taxon>Eukaryota</taxon>
        <taxon>Fungi</taxon>
        <taxon>Dikarya</taxon>
        <taxon>Basidiomycota</taxon>
        <taxon>Ustilaginomycotina</taxon>
        <taxon>Malasseziomycetes</taxon>
        <taxon>Malasseziales</taxon>
        <taxon>Malasseziaceae</taxon>
        <taxon>Malassezia</taxon>
    </lineage>
</organism>
<feature type="domain" description="Nucleolar complex-associated protein 3 N-terminal" evidence="7">
    <location>
        <begin position="290"/>
        <end position="395"/>
    </location>
</feature>
<dbReference type="PANTHER" id="PTHR14428">
    <property type="entry name" value="NUCLEOLAR COMPLEX PROTEIN 3"/>
    <property type="match status" value="1"/>
</dbReference>
<feature type="compositionally biased region" description="Basic and acidic residues" evidence="5">
    <location>
        <begin position="113"/>
        <end position="123"/>
    </location>
</feature>
<evidence type="ECO:0000256" key="3">
    <source>
        <dbReference type="ARBA" id="ARBA00023054"/>
    </source>
</evidence>
<proteinExistence type="inferred from homology"/>
<comment type="subcellular location">
    <subcellularLocation>
        <location evidence="1">Nucleus</location>
        <location evidence="1">Nucleolus</location>
    </subcellularLocation>
</comment>
<protein>
    <recommendedName>
        <fullName evidence="10">Nucleolar complex-associated protein 3</fullName>
    </recommendedName>
</protein>
<accession>A0AAJ5YN74</accession>
<evidence type="ECO:0000256" key="5">
    <source>
        <dbReference type="SAM" id="MobiDB-lite"/>
    </source>
</evidence>
<dbReference type="Pfam" id="PF07540">
    <property type="entry name" value="NOC3p"/>
    <property type="match status" value="1"/>
</dbReference>
<dbReference type="GO" id="GO:0003682">
    <property type="term" value="F:chromatin binding"/>
    <property type="evidence" value="ECO:0007669"/>
    <property type="project" value="TreeGrafter"/>
</dbReference>
<evidence type="ECO:0000256" key="4">
    <source>
        <dbReference type="ARBA" id="ARBA00023242"/>
    </source>
</evidence>
<feature type="region of interest" description="Disordered" evidence="5">
    <location>
        <begin position="507"/>
        <end position="559"/>
    </location>
</feature>
<evidence type="ECO:0000259" key="6">
    <source>
        <dbReference type="Pfam" id="PF03914"/>
    </source>
</evidence>
<feature type="compositionally biased region" description="Basic and acidic residues" evidence="5">
    <location>
        <begin position="92"/>
        <end position="104"/>
    </location>
</feature>
<feature type="compositionally biased region" description="Low complexity" evidence="5">
    <location>
        <begin position="1"/>
        <end position="11"/>
    </location>
</feature>
<feature type="compositionally biased region" description="Polar residues" evidence="5">
    <location>
        <begin position="161"/>
        <end position="171"/>
    </location>
</feature>
<dbReference type="InterPro" id="IPR016903">
    <property type="entry name" value="Nucleolar_cplx-assoc_3"/>
</dbReference>
<evidence type="ECO:0000259" key="7">
    <source>
        <dbReference type="Pfam" id="PF07540"/>
    </source>
</evidence>
<evidence type="ECO:0000313" key="8">
    <source>
        <dbReference type="EMBL" id="WFC97384.1"/>
    </source>
</evidence>
<feature type="compositionally biased region" description="Acidic residues" evidence="5">
    <location>
        <begin position="151"/>
        <end position="160"/>
    </location>
</feature>
<gene>
    <name evidence="8" type="ORF">MYAM1_000094</name>
</gene>
<comment type="similarity">
    <text evidence="2">Belongs to the CBF/MAK21 family.</text>
</comment>
<dbReference type="GO" id="GO:0006270">
    <property type="term" value="P:DNA replication initiation"/>
    <property type="evidence" value="ECO:0007669"/>
    <property type="project" value="TreeGrafter"/>
</dbReference>
<dbReference type="Pfam" id="PF03914">
    <property type="entry name" value="CBF"/>
    <property type="match status" value="1"/>
</dbReference>
<keyword evidence="4" id="KW-0539">Nucleus</keyword>
<reference evidence="8 9" key="1">
    <citation type="submission" date="2023-03" db="EMBL/GenBank/DDBJ databases">
        <title>Mating type loci evolution in Malassezia.</title>
        <authorList>
            <person name="Coelho M.A."/>
        </authorList>
    </citation>
    <scope>NUCLEOTIDE SEQUENCE [LARGE SCALE GENOMIC DNA]</scope>
    <source>
        <strain evidence="8 9">CBS 9725</strain>
    </source>
</reference>
<evidence type="ECO:0000313" key="9">
    <source>
        <dbReference type="Proteomes" id="UP001219567"/>
    </source>
</evidence>
<evidence type="ECO:0000256" key="1">
    <source>
        <dbReference type="ARBA" id="ARBA00004604"/>
    </source>
</evidence>
<dbReference type="InterPro" id="IPR005612">
    <property type="entry name" value="CCAAT-binding_factor"/>
</dbReference>
<dbReference type="AlphaFoldDB" id="A0AAJ5YN74"/>
<name>A0AAJ5YN74_9BASI</name>